<feature type="region of interest" description="Disordered" evidence="1">
    <location>
        <begin position="119"/>
        <end position="184"/>
    </location>
</feature>
<dbReference type="Proteomes" id="UP000799750">
    <property type="component" value="Unassembled WGS sequence"/>
</dbReference>
<organism evidence="2 3">
    <name type="scientific">Lophium mytilinum</name>
    <dbReference type="NCBI Taxonomy" id="390894"/>
    <lineage>
        <taxon>Eukaryota</taxon>
        <taxon>Fungi</taxon>
        <taxon>Dikarya</taxon>
        <taxon>Ascomycota</taxon>
        <taxon>Pezizomycotina</taxon>
        <taxon>Dothideomycetes</taxon>
        <taxon>Pleosporomycetidae</taxon>
        <taxon>Mytilinidiales</taxon>
        <taxon>Mytilinidiaceae</taxon>
        <taxon>Lophium</taxon>
    </lineage>
</organism>
<evidence type="ECO:0000256" key="1">
    <source>
        <dbReference type="SAM" id="MobiDB-lite"/>
    </source>
</evidence>
<protein>
    <submittedName>
        <fullName evidence="2">Uncharacterized protein</fullName>
    </submittedName>
</protein>
<proteinExistence type="predicted"/>
<reference evidence="2" key="1">
    <citation type="journal article" date="2020" name="Stud. Mycol.">
        <title>101 Dothideomycetes genomes: a test case for predicting lifestyles and emergence of pathogens.</title>
        <authorList>
            <person name="Haridas S."/>
            <person name="Albert R."/>
            <person name="Binder M."/>
            <person name="Bloem J."/>
            <person name="Labutti K."/>
            <person name="Salamov A."/>
            <person name="Andreopoulos B."/>
            <person name="Baker S."/>
            <person name="Barry K."/>
            <person name="Bills G."/>
            <person name="Bluhm B."/>
            <person name="Cannon C."/>
            <person name="Castanera R."/>
            <person name="Culley D."/>
            <person name="Daum C."/>
            <person name="Ezra D."/>
            <person name="Gonzalez J."/>
            <person name="Henrissat B."/>
            <person name="Kuo A."/>
            <person name="Liang C."/>
            <person name="Lipzen A."/>
            <person name="Lutzoni F."/>
            <person name="Magnuson J."/>
            <person name="Mondo S."/>
            <person name="Nolan M."/>
            <person name="Ohm R."/>
            <person name="Pangilinan J."/>
            <person name="Park H.-J."/>
            <person name="Ramirez L."/>
            <person name="Alfaro M."/>
            <person name="Sun H."/>
            <person name="Tritt A."/>
            <person name="Yoshinaga Y."/>
            <person name="Zwiers L.-H."/>
            <person name="Turgeon B."/>
            <person name="Goodwin S."/>
            <person name="Spatafora J."/>
            <person name="Crous P."/>
            <person name="Grigoriev I."/>
        </authorList>
    </citation>
    <scope>NUCLEOTIDE SEQUENCE</scope>
    <source>
        <strain evidence="2">CBS 269.34</strain>
    </source>
</reference>
<keyword evidence="3" id="KW-1185">Reference proteome</keyword>
<sequence>MIWTNMCEQPTSWYVDEWTSGHSPIWNHEPLRTSAKVGIHQPYQHLRLLIDSFTVVRYPSAHGKELPPDVKSLRMLPIFLARNLHYPSRPALNILSPALEVLLRNSDSISIFQARRLCPPSPTSTSCSLTAVRSSSSTLKPTRSNSTLSNAQPARPPLPQSNRIPYPKTAWSRDPTGPRDRRSLINPSYAKISFFLVRRTAPDAHGRARQSRERETEHWDCWDVQGRFRAGHGRNYSGASRTSMHADTHNVGRGKRKKRVS</sequence>
<evidence type="ECO:0000313" key="2">
    <source>
        <dbReference type="EMBL" id="KAF2503301.1"/>
    </source>
</evidence>
<feature type="region of interest" description="Disordered" evidence="1">
    <location>
        <begin position="233"/>
        <end position="261"/>
    </location>
</feature>
<dbReference type="EMBL" id="MU004181">
    <property type="protein sequence ID" value="KAF2503301.1"/>
    <property type="molecule type" value="Genomic_DNA"/>
</dbReference>
<gene>
    <name evidence="2" type="ORF">BU16DRAFT_36125</name>
</gene>
<feature type="compositionally biased region" description="Polar residues" evidence="1">
    <location>
        <begin position="131"/>
        <end position="152"/>
    </location>
</feature>
<accession>A0A6A6RFF2</accession>
<dbReference type="AlphaFoldDB" id="A0A6A6RFF2"/>
<evidence type="ECO:0000313" key="3">
    <source>
        <dbReference type="Proteomes" id="UP000799750"/>
    </source>
</evidence>
<feature type="compositionally biased region" description="Basic residues" evidence="1">
    <location>
        <begin position="252"/>
        <end position="261"/>
    </location>
</feature>
<name>A0A6A6RFF2_9PEZI</name>